<dbReference type="AlphaFoldDB" id="A0A392PYU5"/>
<evidence type="ECO:0000313" key="2">
    <source>
        <dbReference type="EMBL" id="MCI17271.1"/>
    </source>
</evidence>
<accession>A0A392PYU5</accession>
<evidence type="ECO:0000256" key="1">
    <source>
        <dbReference type="SAM" id="MobiDB-lite"/>
    </source>
</evidence>
<name>A0A392PYU5_9FABA</name>
<feature type="compositionally biased region" description="Low complexity" evidence="1">
    <location>
        <begin position="1"/>
        <end position="16"/>
    </location>
</feature>
<keyword evidence="3" id="KW-1185">Reference proteome</keyword>
<proteinExistence type="predicted"/>
<feature type="region of interest" description="Disordered" evidence="1">
    <location>
        <begin position="1"/>
        <end position="51"/>
    </location>
</feature>
<dbReference type="EMBL" id="LXQA010104680">
    <property type="protein sequence ID" value="MCI17271.1"/>
    <property type="molecule type" value="Genomic_DNA"/>
</dbReference>
<feature type="compositionally biased region" description="Low complexity" evidence="1">
    <location>
        <begin position="30"/>
        <end position="43"/>
    </location>
</feature>
<protein>
    <submittedName>
        <fullName evidence="2">Uncharacterized protein</fullName>
    </submittedName>
</protein>
<organism evidence="2 3">
    <name type="scientific">Trifolium medium</name>
    <dbReference type="NCBI Taxonomy" id="97028"/>
    <lineage>
        <taxon>Eukaryota</taxon>
        <taxon>Viridiplantae</taxon>
        <taxon>Streptophyta</taxon>
        <taxon>Embryophyta</taxon>
        <taxon>Tracheophyta</taxon>
        <taxon>Spermatophyta</taxon>
        <taxon>Magnoliopsida</taxon>
        <taxon>eudicotyledons</taxon>
        <taxon>Gunneridae</taxon>
        <taxon>Pentapetalae</taxon>
        <taxon>rosids</taxon>
        <taxon>fabids</taxon>
        <taxon>Fabales</taxon>
        <taxon>Fabaceae</taxon>
        <taxon>Papilionoideae</taxon>
        <taxon>50 kb inversion clade</taxon>
        <taxon>NPAAA clade</taxon>
        <taxon>Hologalegina</taxon>
        <taxon>IRL clade</taxon>
        <taxon>Trifolieae</taxon>
        <taxon>Trifolium</taxon>
    </lineage>
</organism>
<sequence length="102" mass="10917">MAPGTQTARETATTETTKMEDEDEIHRTQVPVTTEAAGTTPTKTSEEGSPTVIPLQECWLFDRGKTPGKHILTGVLGGAGALGMHLVANCLQRFYPCQICEG</sequence>
<dbReference type="Proteomes" id="UP000265520">
    <property type="component" value="Unassembled WGS sequence"/>
</dbReference>
<comment type="caution">
    <text evidence="2">The sequence shown here is derived from an EMBL/GenBank/DDBJ whole genome shotgun (WGS) entry which is preliminary data.</text>
</comment>
<evidence type="ECO:0000313" key="3">
    <source>
        <dbReference type="Proteomes" id="UP000265520"/>
    </source>
</evidence>
<feature type="non-terminal residue" evidence="2">
    <location>
        <position position="102"/>
    </location>
</feature>
<reference evidence="2 3" key="1">
    <citation type="journal article" date="2018" name="Front. Plant Sci.">
        <title>Red Clover (Trifolium pratense) and Zigzag Clover (T. medium) - A Picture of Genomic Similarities and Differences.</title>
        <authorList>
            <person name="Dluhosova J."/>
            <person name="Istvanek J."/>
            <person name="Nedelnik J."/>
            <person name="Repkova J."/>
        </authorList>
    </citation>
    <scope>NUCLEOTIDE SEQUENCE [LARGE SCALE GENOMIC DNA]</scope>
    <source>
        <strain evidence="3">cv. 10/8</strain>
        <tissue evidence="2">Leaf</tissue>
    </source>
</reference>